<dbReference type="InterPro" id="IPR025110">
    <property type="entry name" value="AMP-bd_C"/>
</dbReference>
<keyword evidence="4" id="KW-0576">Peroxisome</keyword>
<reference evidence="7 8" key="1">
    <citation type="journal article" date="2024" name="Insects">
        <title>An Improved Chromosome-Level Genome Assembly of the Firefly Pyrocoelia pectoralis.</title>
        <authorList>
            <person name="Fu X."/>
            <person name="Meyer-Rochow V.B."/>
            <person name="Ballantyne L."/>
            <person name="Zhu X."/>
        </authorList>
    </citation>
    <scope>NUCLEOTIDE SEQUENCE [LARGE SCALE GENOMIC DNA]</scope>
    <source>
        <strain evidence="7">XCY_ONT2</strain>
    </source>
</reference>
<organism evidence="7 8">
    <name type="scientific">Pyrocoelia pectoralis</name>
    <dbReference type="NCBI Taxonomy" id="417401"/>
    <lineage>
        <taxon>Eukaryota</taxon>
        <taxon>Metazoa</taxon>
        <taxon>Ecdysozoa</taxon>
        <taxon>Arthropoda</taxon>
        <taxon>Hexapoda</taxon>
        <taxon>Insecta</taxon>
        <taxon>Pterygota</taxon>
        <taxon>Neoptera</taxon>
        <taxon>Endopterygota</taxon>
        <taxon>Coleoptera</taxon>
        <taxon>Polyphaga</taxon>
        <taxon>Elateriformia</taxon>
        <taxon>Elateroidea</taxon>
        <taxon>Lampyridae</taxon>
        <taxon>Lampyrinae</taxon>
        <taxon>Pyrocoelia</taxon>
    </lineage>
</organism>
<proteinExistence type="inferred from homology"/>
<evidence type="ECO:0000313" key="8">
    <source>
        <dbReference type="Proteomes" id="UP001329430"/>
    </source>
</evidence>
<evidence type="ECO:0000256" key="4">
    <source>
        <dbReference type="ARBA" id="ARBA00023140"/>
    </source>
</evidence>
<keyword evidence="3" id="KW-0436">Ligase</keyword>
<dbReference type="InterPro" id="IPR042099">
    <property type="entry name" value="ANL_N_sf"/>
</dbReference>
<dbReference type="Gene3D" id="3.40.50.12780">
    <property type="entry name" value="N-terminal domain of ligase-like"/>
    <property type="match status" value="2"/>
</dbReference>
<evidence type="ECO:0000256" key="3">
    <source>
        <dbReference type="ARBA" id="ARBA00022598"/>
    </source>
</evidence>
<dbReference type="Proteomes" id="UP001329430">
    <property type="component" value="Chromosome 8"/>
</dbReference>
<dbReference type="InterPro" id="IPR045851">
    <property type="entry name" value="AMP-bd_C_sf"/>
</dbReference>
<dbReference type="GO" id="GO:0016405">
    <property type="term" value="F:CoA-ligase activity"/>
    <property type="evidence" value="ECO:0007669"/>
    <property type="project" value="TreeGrafter"/>
</dbReference>
<evidence type="ECO:0000259" key="6">
    <source>
        <dbReference type="Pfam" id="PF13193"/>
    </source>
</evidence>
<sequence>MNRYVRECSIKILPSRRTFSIPYGPYGTKLDLLKRCIRTAKALQAHDIQPQDAVVLHSHNHINTVVPVIASYFIGAIPSCIDFNLTLEDTVEFLKQIQSRIIFTHSLGVPKLKEAVRQLGNDIEIVDFEYFNEFIFEFTPDNFQPTIIKDLDKPATEHFNHKIFQIVHPKTGDILGPGKIGELYFKSVFQPSKLSNGYEWDESGFFKTGDLGYYDDAFCFYITDRIKEVFYYKMISIFPSKLEAILKNHPAVKDAVIIGVPHDFDTNHPMALVIRHDEMQKDDGEQLRGGLKFVDRIPSTATGKTNRAQAKRLVLLNQI</sequence>
<dbReference type="AlphaFoldDB" id="A0AAN7V3F7"/>
<dbReference type="SUPFAM" id="SSF56801">
    <property type="entry name" value="Acetyl-CoA synthetase-like"/>
    <property type="match status" value="2"/>
</dbReference>
<comment type="similarity">
    <text evidence="2">Belongs to the ATP-dependent AMP-binding enzyme family.</text>
</comment>
<evidence type="ECO:0000256" key="1">
    <source>
        <dbReference type="ARBA" id="ARBA00004275"/>
    </source>
</evidence>
<dbReference type="Pfam" id="PF00501">
    <property type="entry name" value="AMP-binding"/>
    <property type="match status" value="1"/>
</dbReference>
<evidence type="ECO:0000256" key="2">
    <source>
        <dbReference type="ARBA" id="ARBA00006432"/>
    </source>
</evidence>
<dbReference type="PANTHER" id="PTHR24096:SF149">
    <property type="entry name" value="AMP-BINDING DOMAIN-CONTAINING PROTEIN-RELATED"/>
    <property type="match status" value="1"/>
</dbReference>
<dbReference type="Pfam" id="PF13193">
    <property type="entry name" value="AMP-binding_C"/>
    <property type="match status" value="1"/>
</dbReference>
<dbReference type="EMBL" id="JAVRBK010000008">
    <property type="protein sequence ID" value="KAK5640317.1"/>
    <property type="molecule type" value="Genomic_DNA"/>
</dbReference>
<evidence type="ECO:0000313" key="7">
    <source>
        <dbReference type="EMBL" id="KAK5640317.1"/>
    </source>
</evidence>
<name>A0AAN7V3F7_9COLE</name>
<dbReference type="PANTHER" id="PTHR24096">
    <property type="entry name" value="LONG-CHAIN-FATTY-ACID--COA LIGASE"/>
    <property type="match status" value="1"/>
</dbReference>
<evidence type="ECO:0008006" key="9">
    <source>
        <dbReference type="Google" id="ProtNLM"/>
    </source>
</evidence>
<protein>
    <recommendedName>
        <fullName evidence="9">Luciferin 4-monooxygenase-like</fullName>
    </recommendedName>
</protein>
<evidence type="ECO:0000259" key="5">
    <source>
        <dbReference type="Pfam" id="PF00501"/>
    </source>
</evidence>
<dbReference type="Gene3D" id="3.30.300.30">
    <property type="match status" value="1"/>
</dbReference>
<gene>
    <name evidence="7" type="ORF">RI129_011128</name>
</gene>
<comment type="subcellular location">
    <subcellularLocation>
        <location evidence="1">Peroxisome</location>
    </subcellularLocation>
</comment>
<dbReference type="GO" id="GO:0005777">
    <property type="term" value="C:peroxisome"/>
    <property type="evidence" value="ECO:0007669"/>
    <property type="project" value="UniProtKB-SubCell"/>
</dbReference>
<feature type="domain" description="AMP-binding enzyme C-terminal" evidence="6">
    <location>
        <begin position="241"/>
        <end position="303"/>
    </location>
</feature>
<comment type="caution">
    <text evidence="7">The sequence shown here is derived from an EMBL/GenBank/DDBJ whole genome shotgun (WGS) entry which is preliminary data.</text>
</comment>
<dbReference type="InterPro" id="IPR000873">
    <property type="entry name" value="AMP-dep_synth/lig_dom"/>
</dbReference>
<accession>A0AAN7V3F7</accession>
<feature type="domain" description="AMP-dependent synthetase/ligase" evidence="5">
    <location>
        <begin position="31"/>
        <end position="127"/>
    </location>
</feature>
<keyword evidence="8" id="KW-1185">Reference proteome</keyword>